<keyword evidence="1" id="KW-0677">Repeat</keyword>
<feature type="region of interest" description="Disordered" evidence="2">
    <location>
        <begin position="204"/>
        <end position="224"/>
    </location>
</feature>
<organism evidence="3">
    <name type="scientific">Compsopogon caeruleus</name>
    <dbReference type="NCBI Taxonomy" id="31354"/>
    <lineage>
        <taxon>Eukaryota</taxon>
        <taxon>Rhodophyta</taxon>
        <taxon>Compsopogonophyceae</taxon>
        <taxon>Compsopogonales</taxon>
        <taxon>Compsopogonaceae</taxon>
        <taxon>Compsopogon</taxon>
    </lineage>
</organism>
<dbReference type="Gene3D" id="2.20.110.10">
    <property type="entry name" value="Histone H3 K4-specific methyltransferase SET7/9 N-terminal domain"/>
    <property type="match status" value="1"/>
</dbReference>
<dbReference type="SMART" id="SM00698">
    <property type="entry name" value="MORN"/>
    <property type="match status" value="1"/>
</dbReference>
<sequence length="240" mass="26360">MGVRGLCLWAHARITSGNPLARKANDEEAGEYPTKETDDKLFDGPCCRAILADGSKFDGNMIRGSIEGVGRMRHPDGQVYEGHFHRGQKHGLGVTRMVDGTKHVGLYQDNVAHGLGSMFDRNGVRVYVGDFRNGQPVDRVRIRQTGFTYRSSSSSVADQFSHSCKIQARLRFGDVISEVSKNSADPDRFTEASFSDSCSDITEEGSSCVEPLTSSSSQSSARRRLPHRCSNSSLLSIRII</sequence>
<protein>
    <recommendedName>
        <fullName evidence="4">MORN repeat-containing protein 5</fullName>
    </recommendedName>
</protein>
<dbReference type="PANTHER" id="PTHR23084:SF263">
    <property type="entry name" value="MORN REPEAT-CONTAINING PROTEIN 1"/>
    <property type="match status" value="1"/>
</dbReference>
<dbReference type="PANTHER" id="PTHR23084">
    <property type="entry name" value="PHOSPHATIDYLINOSITOL-4-PHOSPHATE 5-KINASE RELATED"/>
    <property type="match status" value="1"/>
</dbReference>
<accession>A0A7S1T7K0</accession>
<evidence type="ECO:0000313" key="3">
    <source>
        <dbReference type="EMBL" id="CAD9225352.1"/>
    </source>
</evidence>
<dbReference type="InterPro" id="IPR003409">
    <property type="entry name" value="MORN"/>
</dbReference>
<name>A0A7S1T7K0_9RHOD</name>
<evidence type="ECO:0008006" key="4">
    <source>
        <dbReference type="Google" id="ProtNLM"/>
    </source>
</evidence>
<reference evidence="3" key="1">
    <citation type="submission" date="2021-01" db="EMBL/GenBank/DDBJ databases">
        <authorList>
            <person name="Corre E."/>
            <person name="Pelletier E."/>
            <person name="Niang G."/>
            <person name="Scheremetjew M."/>
            <person name="Finn R."/>
            <person name="Kale V."/>
            <person name="Holt S."/>
            <person name="Cochrane G."/>
            <person name="Meng A."/>
            <person name="Brown T."/>
            <person name="Cohen L."/>
        </authorList>
    </citation>
    <scope>NUCLEOTIDE SEQUENCE</scope>
    <source>
        <strain evidence="3">SAG 36.94</strain>
    </source>
</reference>
<dbReference type="AlphaFoldDB" id="A0A7S1T7K0"/>
<evidence type="ECO:0000256" key="1">
    <source>
        <dbReference type="ARBA" id="ARBA00022737"/>
    </source>
</evidence>
<proteinExistence type="predicted"/>
<dbReference type="EMBL" id="HBGH01002140">
    <property type="protein sequence ID" value="CAD9225352.1"/>
    <property type="molecule type" value="Transcribed_RNA"/>
</dbReference>
<gene>
    <name evidence="3" type="ORF">CCAE0312_LOCUS1148</name>
</gene>
<evidence type="ECO:0000256" key="2">
    <source>
        <dbReference type="SAM" id="MobiDB-lite"/>
    </source>
</evidence>
<dbReference type="Pfam" id="PF02493">
    <property type="entry name" value="MORN"/>
    <property type="match status" value="4"/>
</dbReference>
<dbReference type="SUPFAM" id="SSF82185">
    <property type="entry name" value="Histone H3 K4-specific methyltransferase SET7/9 N-terminal domain"/>
    <property type="match status" value="1"/>
</dbReference>